<dbReference type="Pfam" id="PF01636">
    <property type="entry name" value="APH"/>
    <property type="match status" value="1"/>
</dbReference>
<accession>A0ABT9MF38</accession>
<dbReference type="SUPFAM" id="SSF56112">
    <property type="entry name" value="Protein kinase-like (PK-like)"/>
    <property type="match status" value="1"/>
</dbReference>
<reference evidence="3 4" key="1">
    <citation type="submission" date="2023-07" db="EMBL/GenBank/DDBJ databases">
        <title>Genomic Encyclopedia of Type Strains, Phase IV (KMG-IV): sequencing the most valuable type-strain genomes for metagenomic binning, comparative biology and taxonomic classification.</title>
        <authorList>
            <person name="Goeker M."/>
        </authorList>
    </citation>
    <scope>NUCLEOTIDE SEQUENCE [LARGE SCALE GENOMIC DNA]</scope>
    <source>
        <strain evidence="3 4">NIO-1023</strain>
    </source>
</reference>
<feature type="compositionally biased region" description="Low complexity" evidence="1">
    <location>
        <begin position="373"/>
        <end position="384"/>
    </location>
</feature>
<dbReference type="RefSeq" id="WP_307466860.1">
    <property type="nucleotide sequence ID" value="NZ_JAURUR010000009.1"/>
</dbReference>
<proteinExistence type="predicted"/>
<dbReference type="Gene3D" id="3.90.1200.10">
    <property type="match status" value="1"/>
</dbReference>
<evidence type="ECO:0000313" key="3">
    <source>
        <dbReference type="EMBL" id="MDP9765199.1"/>
    </source>
</evidence>
<dbReference type="EMBL" id="JAURUR010000009">
    <property type="protein sequence ID" value="MDP9765199.1"/>
    <property type="molecule type" value="Genomic_DNA"/>
</dbReference>
<comment type="caution">
    <text evidence="3">The sequence shown here is derived from an EMBL/GenBank/DDBJ whole genome shotgun (WGS) entry which is preliminary data.</text>
</comment>
<feature type="domain" description="Aminoglycoside phosphotransferase" evidence="2">
    <location>
        <begin position="101"/>
        <end position="280"/>
    </location>
</feature>
<protein>
    <recommendedName>
        <fullName evidence="2">Aminoglycoside phosphotransferase domain-containing protein</fullName>
    </recommendedName>
</protein>
<dbReference type="Proteomes" id="UP001232163">
    <property type="component" value="Unassembled WGS sequence"/>
</dbReference>
<feature type="region of interest" description="Disordered" evidence="1">
    <location>
        <begin position="372"/>
        <end position="409"/>
    </location>
</feature>
<evidence type="ECO:0000259" key="2">
    <source>
        <dbReference type="Pfam" id="PF01636"/>
    </source>
</evidence>
<evidence type="ECO:0000256" key="1">
    <source>
        <dbReference type="SAM" id="MobiDB-lite"/>
    </source>
</evidence>
<evidence type="ECO:0000313" key="4">
    <source>
        <dbReference type="Proteomes" id="UP001232163"/>
    </source>
</evidence>
<organism evidence="3 4">
    <name type="scientific">Deinococcus enclensis</name>
    <dbReference type="NCBI Taxonomy" id="1049582"/>
    <lineage>
        <taxon>Bacteria</taxon>
        <taxon>Thermotogati</taxon>
        <taxon>Deinococcota</taxon>
        <taxon>Deinococci</taxon>
        <taxon>Deinococcales</taxon>
        <taxon>Deinococcaceae</taxon>
        <taxon>Deinococcus</taxon>
    </lineage>
</organism>
<dbReference type="InterPro" id="IPR011009">
    <property type="entry name" value="Kinase-like_dom_sf"/>
</dbReference>
<sequence>MPSTNLHTLERLQPQTLDPVVRQAARRPDLQVTDFTVALLSDQGVTSQDSLFLVRGHAQAGQSREAWALVVKTFTTPDEDADPGHLWFLAREVEAYRSELLTSLSAGLRAPRAYAVTEQEGQTWLWLEHVTESVGRRWTLDEYTRAARQLGEWHGSVLTGRPLPDTAWLLRDLVRQWSSMFGPGGVEPQDRVPSAFTPALTERIQRTWEQRAFFLGVLGRLPQVFSHFDFHRRNLLMQAEAVVALDWAWCGLGPVGGDLVSLVGSTCMFGEWDVGQIGPLEAAVFAAYVAGLRQAGWSGDERLVRLGYAAWMPLHFGVTAPTLVAFWTQEQRQARARQLFGAAPGELAARWTALCEWSLARADEARALWADLGGIPPAEGPAPGDEMEKATGPRVTEQAQAAPSQGGKT</sequence>
<dbReference type="InterPro" id="IPR002575">
    <property type="entry name" value="Aminoglycoside_PTrfase"/>
</dbReference>
<name>A0ABT9MF38_9DEIO</name>
<gene>
    <name evidence="3" type="ORF">QO006_002647</name>
</gene>
<keyword evidence="4" id="KW-1185">Reference proteome</keyword>
<feature type="compositionally biased region" description="Polar residues" evidence="1">
    <location>
        <begin position="397"/>
        <end position="409"/>
    </location>
</feature>